<evidence type="ECO:0000256" key="3">
    <source>
        <dbReference type="ARBA" id="ARBA00023170"/>
    </source>
</evidence>
<evidence type="ECO:0000256" key="5">
    <source>
        <dbReference type="ARBA" id="ARBA00043266"/>
    </source>
</evidence>
<keyword evidence="3" id="KW-0675">Receptor</keyword>
<dbReference type="PANTHER" id="PTHR19367">
    <property type="entry name" value="T-CELL RECEPTOR ALPHA CHAIN V REGION"/>
    <property type="match status" value="1"/>
</dbReference>
<name>A0A672Q6S5_SINGR</name>
<dbReference type="GO" id="GO:0042101">
    <property type="term" value="C:T cell receptor complex"/>
    <property type="evidence" value="ECO:0007669"/>
    <property type="project" value="UniProtKB-KW"/>
</dbReference>
<evidence type="ECO:0000256" key="4">
    <source>
        <dbReference type="ARBA" id="ARBA00023319"/>
    </source>
</evidence>
<dbReference type="SUPFAM" id="SSF48726">
    <property type="entry name" value="Immunoglobulin"/>
    <property type="match status" value="1"/>
</dbReference>
<dbReference type="SMART" id="SM00406">
    <property type="entry name" value="IGv"/>
    <property type="match status" value="1"/>
</dbReference>
<dbReference type="AlphaFoldDB" id="A0A672Q6S5"/>
<dbReference type="InterPro" id="IPR051287">
    <property type="entry name" value="TCR_variable_region"/>
</dbReference>
<organism evidence="7 8">
    <name type="scientific">Sinocyclocheilus grahami</name>
    <name type="common">Dianchi golden-line fish</name>
    <name type="synonym">Barbus grahami</name>
    <dbReference type="NCBI Taxonomy" id="75366"/>
    <lineage>
        <taxon>Eukaryota</taxon>
        <taxon>Metazoa</taxon>
        <taxon>Chordata</taxon>
        <taxon>Craniata</taxon>
        <taxon>Vertebrata</taxon>
        <taxon>Euteleostomi</taxon>
        <taxon>Actinopterygii</taxon>
        <taxon>Neopterygii</taxon>
        <taxon>Teleostei</taxon>
        <taxon>Ostariophysi</taxon>
        <taxon>Cypriniformes</taxon>
        <taxon>Cyprinidae</taxon>
        <taxon>Cyprininae</taxon>
        <taxon>Sinocyclocheilus</taxon>
    </lineage>
</organism>
<dbReference type="Gene3D" id="2.60.40.10">
    <property type="entry name" value="Immunoglobulins"/>
    <property type="match status" value="1"/>
</dbReference>
<evidence type="ECO:0000256" key="2">
    <source>
        <dbReference type="ARBA" id="ARBA00023130"/>
    </source>
</evidence>
<feature type="domain" description="Ig-like" evidence="6">
    <location>
        <begin position="29"/>
        <end position="125"/>
    </location>
</feature>
<evidence type="ECO:0000259" key="6">
    <source>
        <dbReference type="PROSITE" id="PS50835"/>
    </source>
</evidence>
<evidence type="ECO:0000313" key="7">
    <source>
        <dbReference type="Ensembl" id="ENSSGRP00000069490.1"/>
    </source>
</evidence>
<reference evidence="7" key="1">
    <citation type="submission" date="2025-08" db="UniProtKB">
        <authorList>
            <consortium name="Ensembl"/>
        </authorList>
    </citation>
    <scope>IDENTIFICATION</scope>
</reference>
<dbReference type="PANTHER" id="PTHR19367:SF18">
    <property type="entry name" value="T CELL RECEPTOR ALPHA VARIABLE 16"/>
    <property type="match status" value="1"/>
</dbReference>
<dbReference type="Ensembl" id="ENSSGRT00000074045.1">
    <property type="protein sequence ID" value="ENSSGRP00000069490.1"/>
    <property type="gene ID" value="ENSSGRG00000035586.1"/>
</dbReference>
<evidence type="ECO:0000313" key="8">
    <source>
        <dbReference type="Proteomes" id="UP000472262"/>
    </source>
</evidence>
<keyword evidence="5" id="KW-1279">T cell receptor</keyword>
<protein>
    <recommendedName>
        <fullName evidence="6">Ig-like domain-containing protein</fullName>
    </recommendedName>
</protein>
<dbReference type="InterPro" id="IPR007110">
    <property type="entry name" value="Ig-like_dom"/>
</dbReference>
<evidence type="ECO:0000256" key="1">
    <source>
        <dbReference type="ARBA" id="ARBA00022729"/>
    </source>
</evidence>
<dbReference type="Pfam" id="PF07686">
    <property type="entry name" value="V-set"/>
    <property type="match status" value="1"/>
</dbReference>
<accession>A0A672Q6S5</accession>
<dbReference type="InterPro" id="IPR013106">
    <property type="entry name" value="Ig_V-set"/>
</dbReference>
<keyword evidence="1" id="KW-0732">Signal</keyword>
<proteinExistence type="predicted"/>
<keyword evidence="8" id="KW-1185">Reference proteome</keyword>
<keyword evidence="4" id="KW-0393">Immunoglobulin domain</keyword>
<dbReference type="PROSITE" id="PS50835">
    <property type="entry name" value="IG_LIKE"/>
    <property type="match status" value="1"/>
</dbReference>
<reference evidence="7" key="2">
    <citation type="submission" date="2025-09" db="UniProtKB">
        <authorList>
            <consortium name="Ensembl"/>
        </authorList>
    </citation>
    <scope>IDENTIFICATION</scope>
</reference>
<dbReference type="GO" id="GO:0002250">
    <property type="term" value="P:adaptive immune response"/>
    <property type="evidence" value="ECO:0007669"/>
    <property type="project" value="UniProtKB-KW"/>
</dbReference>
<dbReference type="InterPro" id="IPR036179">
    <property type="entry name" value="Ig-like_dom_sf"/>
</dbReference>
<dbReference type="InterPro" id="IPR013783">
    <property type="entry name" value="Ig-like_fold"/>
</dbReference>
<keyword evidence="2" id="KW-1064">Adaptive immunity</keyword>
<sequence length="165" mass="18562">PGSAPEFLMLILHSTGKVSQMSEIVDRDPRFSGKVNEEKTHVDLEISSAKLTDSCSYDTSSSFVSLYWYRQFSNTQPEYILRKGGRSETYENIPDPHRFGSTTSQKSTSLTIKSVTLSDSALYYCALRVAAQCFKVPERLYKNSLRKLALNSELSNAYQTTFVSS</sequence>
<keyword evidence="5" id="KW-0391">Immunity</keyword>
<dbReference type="Proteomes" id="UP000472262">
    <property type="component" value="Unassembled WGS sequence"/>
</dbReference>
<dbReference type="InParanoid" id="A0A672Q6S5"/>